<comment type="similarity">
    <text evidence="4">Belongs to the transketolase family. DXPS subfamily.</text>
</comment>
<evidence type="ECO:0000256" key="8">
    <source>
        <dbReference type="ARBA" id="ARBA00022723"/>
    </source>
</evidence>
<dbReference type="Pfam" id="PF02780">
    <property type="entry name" value="Transketolase_C"/>
    <property type="match status" value="1"/>
</dbReference>
<dbReference type="PANTHER" id="PTHR43322:SF5">
    <property type="entry name" value="1-DEOXY-D-XYLULOSE-5-PHOSPHATE SYNTHASE, CHLOROPLASTIC"/>
    <property type="match status" value="1"/>
</dbReference>
<name>A0A381TUL9_9ZZZZ</name>
<dbReference type="InterPro" id="IPR005475">
    <property type="entry name" value="Transketolase-like_Pyr-bd"/>
</dbReference>
<accession>A0A381TUL9</accession>
<evidence type="ECO:0000256" key="6">
    <source>
        <dbReference type="ARBA" id="ARBA00013150"/>
    </source>
</evidence>
<dbReference type="AlphaFoldDB" id="A0A381TUL9"/>
<dbReference type="GO" id="GO:0019288">
    <property type="term" value="P:isopentenyl diphosphate biosynthetic process, methylerythritol 4-phosphate pathway"/>
    <property type="evidence" value="ECO:0007669"/>
    <property type="project" value="TreeGrafter"/>
</dbReference>
<organism evidence="14">
    <name type="scientific">marine metagenome</name>
    <dbReference type="NCBI Taxonomy" id="408172"/>
    <lineage>
        <taxon>unclassified sequences</taxon>
        <taxon>metagenomes</taxon>
        <taxon>ecological metagenomes</taxon>
    </lineage>
</organism>
<dbReference type="Pfam" id="PF02779">
    <property type="entry name" value="Transket_pyr"/>
    <property type="match status" value="1"/>
</dbReference>
<evidence type="ECO:0000256" key="12">
    <source>
        <dbReference type="ARBA" id="ARBA00023229"/>
    </source>
</evidence>
<reference evidence="14" key="1">
    <citation type="submission" date="2018-05" db="EMBL/GenBank/DDBJ databases">
        <authorList>
            <person name="Lanie J.A."/>
            <person name="Ng W.-L."/>
            <person name="Kazmierczak K.M."/>
            <person name="Andrzejewski T.M."/>
            <person name="Davidsen T.M."/>
            <person name="Wayne K.J."/>
            <person name="Tettelin H."/>
            <person name="Glass J.I."/>
            <person name="Rusch D."/>
            <person name="Podicherti R."/>
            <person name="Tsui H.-C.T."/>
            <person name="Winkler M.E."/>
        </authorList>
    </citation>
    <scope>NUCLEOTIDE SEQUENCE</scope>
</reference>
<evidence type="ECO:0000259" key="13">
    <source>
        <dbReference type="SMART" id="SM00861"/>
    </source>
</evidence>
<dbReference type="SUPFAM" id="SSF52922">
    <property type="entry name" value="TK C-terminal domain-like"/>
    <property type="match status" value="1"/>
</dbReference>
<dbReference type="GO" id="GO:0016114">
    <property type="term" value="P:terpenoid biosynthetic process"/>
    <property type="evidence" value="ECO:0007669"/>
    <property type="project" value="InterPro"/>
</dbReference>
<dbReference type="InterPro" id="IPR009014">
    <property type="entry name" value="Transketo_C/PFOR_II"/>
</dbReference>
<dbReference type="InterPro" id="IPR020826">
    <property type="entry name" value="Transketolase_BS"/>
</dbReference>
<keyword evidence="8" id="KW-0479">Metal-binding</keyword>
<dbReference type="GO" id="GO:0009228">
    <property type="term" value="P:thiamine biosynthetic process"/>
    <property type="evidence" value="ECO:0007669"/>
    <property type="project" value="UniProtKB-KW"/>
</dbReference>
<keyword evidence="11" id="KW-0786">Thiamine pyrophosphate</keyword>
<evidence type="ECO:0000256" key="4">
    <source>
        <dbReference type="ARBA" id="ARBA00011081"/>
    </source>
</evidence>
<dbReference type="Gene3D" id="3.40.50.970">
    <property type="match status" value="2"/>
</dbReference>
<dbReference type="CDD" id="cd07033">
    <property type="entry name" value="TPP_PYR_DXS_TK_like"/>
    <property type="match status" value="1"/>
</dbReference>
<protein>
    <recommendedName>
        <fullName evidence="6">1-deoxy-D-xylulose-5-phosphate synthase</fullName>
        <ecNumber evidence="6">2.2.1.7</ecNumber>
    </recommendedName>
</protein>
<keyword evidence="10" id="KW-0784">Thiamine biosynthesis</keyword>
<dbReference type="NCBIfam" id="TIGR00204">
    <property type="entry name" value="dxs"/>
    <property type="match status" value="1"/>
</dbReference>
<dbReference type="GO" id="GO:0008661">
    <property type="term" value="F:1-deoxy-D-xylulose-5-phosphate synthase activity"/>
    <property type="evidence" value="ECO:0007669"/>
    <property type="project" value="UniProtKB-EC"/>
</dbReference>
<comment type="pathway">
    <text evidence="3">Metabolic intermediate biosynthesis; 1-deoxy-D-xylulose 5-phosphate biosynthesis; 1-deoxy-D-xylulose 5-phosphate from D-glyceraldehyde 3-phosphate and pyruvate: step 1/1.</text>
</comment>
<dbReference type="PROSITE" id="PS00802">
    <property type="entry name" value="TRANSKETOLASE_2"/>
    <property type="match status" value="1"/>
</dbReference>
<comment type="cofactor">
    <cofactor evidence="1">
        <name>Mg(2+)</name>
        <dbReference type="ChEBI" id="CHEBI:18420"/>
    </cofactor>
</comment>
<dbReference type="Gene3D" id="3.40.50.920">
    <property type="match status" value="1"/>
</dbReference>
<dbReference type="UniPathway" id="UPA00064">
    <property type="reaction ID" value="UER00091"/>
</dbReference>
<sequence length="532" mass="58617">MRQKDGISGFLKRDESPHDIFGAGHASTSISAALGFAHARDRKKSNDQIIAIIGDGAMTGGLAYEGINNLGYHRSQLTIVLNDNSHSISKSVGALSHYLTRVATNPTYNRIRNDIWEISGKIPLSKHIRKIMKKTEEGIKGYLTPGALFEELGLRYIGPINGHNLDELTRTFQAVKEMNTPVLVHVYTQKGKGSKLAEKDAIKYYSMGGKVKKITKHIAPDYSNVFGQSIIQLAEKDEKVLCITAAMEIGTGMTPFIEKYPDRYVDVGIAEEHAVTYSAGLAAEGYKPIVPIYSTFMQRAYDHIFHDALLQKLPLVYCMDRSGIVGPDGPTHHGVFDLAFMQTLPGMIVTAPKDGNELRNLIATALQSGKNFSIRYPKTSSRAFNENGKPEILEIGKWEILESGSETAIFAVGSMVGMILDSNTDLFSELGYQPTIINARFVKPLDSELILEICNNHDNIITIEEGCLSGGFGSAVSAFLHDNNLENKLHRIGIPDNFVEHGTRDELLVELGLCAENIISILTNDKLEEVYE</sequence>
<evidence type="ECO:0000256" key="1">
    <source>
        <dbReference type="ARBA" id="ARBA00001946"/>
    </source>
</evidence>
<dbReference type="InterPro" id="IPR029061">
    <property type="entry name" value="THDP-binding"/>
</dbReference>
<dbReference type="EC" id="2.2.1.7" evidence="6"/>
<feature type="domain" description="Transketolase-like pyrimidine-binding" evidence="13">
    <location>
        <begin position="220"/>
        <end position="383"/>
    </location>
</feature>
<comment type="subunit">
    <text evidence="5">Homodimer.</text>
</comment>
<dbReference type="PANTHER" id="PTHR43322">
    <property type="entry name" value="1-D-DEOXYXYLULOSE 5-PHOSPHATE SYNTHASE-RELATED"/>
    <property type="match status" value="1"/>
</dbReference>
<evidence type="ECO:0000256" key="2">
    <source>
        <dbReference type="ARBA" id="ARBA00001964"/>
    </source>
</evidence>
<evidence type="ECO:0000256" key="11">
    <source>
        <dbReference type="ARBA" id="ARBA00023052"/>
    </source>
</evidence>
<proteinExistence type="inferred from homology"/>
<dbReference type="NCBIfam" id="NF003933">
    <property type="entry name" value="PRK05444.2-2"/>
    <property type="match status" value="1"/>
</dbReference>
<evidence type="ECO:0000313" key="14">
    <source>
        <dbReference type="EMBL" id="SVA19752.1"/>
    </source>
</evidence>
<dbReference type="EMBL" id="UINC01005198">
    <property type="protein sequence ID" value="SVA19752.1"/>
    <property type="molecule type" value="Genomic_DNA"/>
</dbReference>
<dbReference type="InterPro" id="IPR005477">
    <property type="entry name" value="Dxylulose-5-P_synthase"/>
</dbReference>
<keyword evidence="9" id="KW-0460">Magnesium</keyword>
<evidence type="ECO:0000256" key="7">
    <source>
        <dbReference type="ARBA" id="ARBA00022679"/>
    </source>
</evidence>
<dbReference type="GO" id="GO:0046872">
    <property type="term" value="F:metal ion binding"/>
    <property type="evidence" value="ECO:0007669"/>
    <property type="project" value="UniProtKB-KW"/>
</dbReference>
<evidence type="ECO:0000256" key="9">
    <source>
        <dbReference type="ARBA" id="ARBA00022842"/>
    </source>
</evidence>
<evidence type="ECO:0000256" key="10">
    <source>
        <dbReference type="ARBA" id="ARBA00022977"/>
    </source>
</evidence>
<dbReference type="InterPro" id="IPR033248">
    <property type="entry name" value="Transketolase_C"/>
</dbReference>
<evidence type="ECO:0000256" key="5">
    <source>
        <dbReference type="ARBA" id="ARBA00011738"/>
    </source>
</evidence>
<dbReference type="GO" id="GO:0005829">
    <property type="term" value="C:cytosol"/>
    <property type="evidence" value="ECO:0007669"/>
    <property type="project" value="TreeGrafter"/>
</dbReference>
<dbReference type="FunFam" id="3.40.50.920:FF:000002">
    <property type="entry name" value="1-deoxy-D-xylulose-5-phosphate synthase"/>
    <property type="match status" value="1"/>
</dbReference>
<comment type="cofactor">
    <cofactor evidence="2">
        <name>thiamine diphosphate</name>
        <dbReference type="ChEBI" id="CHEBI:58937"/>
    </cofactor>
</comment>
<keyword evidence="7" id="KW-0808">Transferase</keyword>
<evidence type="ECO:0000256" key="3">
    <source>
        <dbReference type="ARBA" id="ARBA00004980"/>
    </source>
</evidence>
<dbReference type="Pfam" id="PF13292">
    <property type="entry name" value="DXP_synthase_N"/>
    <property type="match status" value="1"/>
</dbReference>
<gene>
    <name evidence="14" type="ORF">METZ01_LOCUS72606</name>
</gene>
<keyword evidence="12" id="KW-0414">Isoprene biosynthesis</keyword>
<dbReference type="SMART" id="SM00861">
    <property type="entry name" value="Transket_pyr"/>
    <property type="match status" value="1"/>
</dbReference>
<dbReference type="SUPFAM" id="SSF52518">
    <property type="entry name" value="Thiamin diphosphate-binding fold (THDP-binding)"/>
    <property type="match status" value="2"/>
</dbReference>